<dbReference type="Proteomes" id="UP000652761">
    <property type="component" value="Unassembled WGS sequence"/>
</dbReference>
<evidence type="ECO:0000256" key="1">
    <source>
        <dbReference type="SAM" id="Phobius"/>
    </source>
</evidence>
<comment type="caution">
    <text evidence="2">The sequence shown here is derived from an EMBL/GenBank/DDBJ whole genome shotgun (WGS) entry which is preliminary data.</text>
</comment>
<protein>
    <submittedName>
        <fullName evidence="2">Uncharacterized protein</fullName>
    </submittedName>
</protein>
<gene>
    <name evidence="2" type="ORF">Taro_005835</name>
</gene>
<dbReference type="EMBL" id="NMUH01000169">
    <property type="protein sequence ID" value="MQL73479.1"/>
    <property type="molecule type" value="Genomic_DNA"/>
</dbReference>
<feature type="non-terminal residue" evidence="2">
    <location>
        <position position="1"/>
    </location>
</feature>
<organism evidence="2 3">
    <name type="scientific">Colocasia esculenta</name>
    <name type="common">Wild taro</name>
    <name type="synonym">Arum esculentum</name>
    <dbReference type="NCBI Taxonomy" id="4460"/>
    <lineage>
        <taxon>Eukaryota</taxon>
        <taxon>Viridiplantae</taxon>
        <taxon>Streptophyta</taxon>
        <taxon>Embryophyta</taxon>
        <taxon>Tracheophyta</taxon>
        <taxon>Spermatophyta</taxon>
        <taxon>Magnoliopsida</taxon>
        <taxon>Liliopsida</taxon>
        <taxon>Araceae</taxon>
        <taxon>Aroideae</taxon>
        <taxon>Colocasieae</taxon>
        <taxon>Colocasia</taxon>
    </lineage>
</organism>
<evidence type="ECO:0000313" key="2">
    <source>
        <dbReference type="EMBL" id="MQL73479.1"/>
    </source>
</evidence>
<evidence type="ECO:0000313" key="3">
    <source>
        <dbReference type="Proteomes" id="UP000652761"/>
    </source>
</evidence>
<accession>A0A843TYY3</accession>
<keyword evidence="1" id="KW-0812">Transmembrane</keyword>
<keyword evidence="1" id="KW-1133">Transmembrane helix</keyword>
<feature type="transmembrane region" description="Helical" evidence="1">
    <location>
        <begin position="78"/>
        <end position="108"/>
    </location>
</feature>
<dbReference type="OrthoDB" id="1714522at2759"/>
<keyword evidence="1" id="KW-0472">Membrane</keyword>
<keyword evidence="3" id="KW-1185">Reference proteome</keyword>
<name>A0A843TYY3_COLES</name>
<dbReference type="AlphaFoldDB" id="A0A843TYY3"/>
<sequence>GTIEENQQPTLLSIICLLDTLACSLERAAEEKSVLLNKIENINELSRQEVDEIIRTCKREDCITSSDNIRKRMSQIPIVGLSVLAVSSAAVLTVLAHLVALLVVTMTIKMLFMSRT</sequence>
<feature type="non-terminal residue" evidence="2">
    <location>
        <position position="116"/>
    </location>
</feature>
<proteinExistence type="predicted"/>
<reference evidence="2" key="1">
    <citation type="submission" date="2017-07" db="EMBL/GenBank/DDBJ databases">
        <title>Taro Niue Genome Assembly and Annotation.</title>
        <authorList>
            <person name="Atibalentja N."/>
            <person name="Keating K."/>
            <person name="Fields C.J."/>
        </authorList>
    </citation>
    <scope>NUCLEOTIDE SEQUENCE</scope>
    <source>
        <strain evidence="2">Niue_2</strain>
        <tissue evidence="2">Leaf</tissue>
    </source>
</reference>